<feature type="compositionally biased region" description="Low complexity" evidence="3">
    <location>
        <begin position="353"/>
        <end position="365"/>
    </location>
</feature>
<sequence length="452" mass="49305">MDASAANQDSVPLGSPSVPPVSRDNRAEFAVSCGDFKTRLASALDSIWETEDFVDVTLACEGRRLKAHRLVLSMGSAYFKSILRDCDARSQHPVIFFRDISFADLKSVVDFLYTGCVTVRDCNVSSFFKTAQSLRVDGLTFVQRERKPQDDDEPLSLCVDSRGGVNSVSKREYAEDEEEPLCMTYEPPPEKKSKPCTSNGEMFGAGGLVDFQQLDGMFNKMASFCADGFDSGPQAFSRFHHGKEEMSGLSEEQAWDLNYRSSAETNSDSVTDLSNGGAQQVVQHECITADEEQQIEVEPLPLHHSNTPVTTTSASNAILPVISLDLTDDGAGIVASSPTSEMNLTMKREDASNGHSDAAGSASSDQELSQDQTSNCSGKGKEVTCGQCGKAYVNIRSLQMHRKVHTGETTCPICHKIMNRTSDIKRHIQMVHYANKCGGSGAVSPLDNRLKY</sequence>
<reference evidence="6" key="1">
    <citation type="submission" date="2020-11" db="EMBL/GenBank/DDBJ databases">
        <authorList>
            <person name="Tran Van P."/>
        </authorList>
    </citation>
    <scope>NUCLEOTIDE SEQUENCE</scope>
</reference>
<dbReference type="PANTHER" id="PTHR23110">
    <property type="entry name" value="BTB DOMAIN TRANSCRIPTION FACTOR"/>
    <property type="match status" value="1"/>
</dbReference>
<feature type="domain" description="BTB" evidence="4">
    <location>
        <begin position="54"/>
        <end position="121"/>
    </location>
</feature>
<dbReference type="GO" id="GO:0005634">
    <property type="term" value="C:nucleus"/>
    <property type="evidence" value="ECO:0007669"/>
    <property type="project" value="TreeGrafter"/>
</dbReference>
<evidence type="ECO:0000259" key="4">
    <source>
        <dbReference type="PROSITE" id="PS50097"/>
    </source>
</evidence>
<dbReference type="EMBL" id="OA885004">
    <property type="protein sequence ID" value="CAD7281549.1"/>
    <property type="molecule type" value="Genomic_DNA"/>
</dbReference>
<gene>
    <name evidence="6" type="ORF">NMOB1V02_LOCUS9193</name>
</gene>
<dbReference type="GO" id="GO:0006357">
    <property type="term" value="P:regulation of transcription by RNA polymerase II"/>
    <property type="evidence" value="ECO:0007669"/>
    <property type="project" value="TreeGrafter"/>
</dbReference>
<dbReference type="GO" id="GO:0007464">
    <property type="term" value="P:R3/R4 cell fate commitment"/>
    <property type="evidence" value="ECO:0007669"/>
    <property type="project" value="UniProtKB-ARBA"/>
</dbReference>
<feature type="region of interest" description="Disordered" evidence="3">
    <location>
        <begin position="1"/>
        <end position="21"/>
    </location>
</feature>
<protein>
    <recommendedName>
        <fullName evidence="8">Broad-complex</fullName>
    </recommendedName>
</protein>
<dbReference type="InterPro" id="IPR013087">
    <property type="entry name" value="Znf_C2H2_type"/>
</dbReference>
<dbReference type="GO" id="GO:0008270">
    <property type="term" value="F:zinc ion binding"/>
    <property type="evidence" value="ECO:0007669"/>
    <property type="project" value="UniProtKB-KW"/>
</dbReference>
<dbReference type="Proteomes" id="UP000678499">
    <property type="component" value="Unassembled WGS sequence"/>
</dbReference>
<proteinExistence type="predicted"/>
<name>A0A7R9BW23_9CRUS</name>
<dbReference type="AlphaFoldDB" id="A0A7R9BW23"/>
<dbReference type="PROSITE" id="PS50097">
    <property type="entry name" value="BTB"/>
    <property type="match status" value="1"/>
</dbReference>
<keyword evidence="1" id="KW-0539">Nucleus</keyword>
<dbReference type="GO" id="GO:0045467">
    <property type="term" value="P:R7 cell development"/>
    <property type="evidence" value="ECO:0007669"/>
    <property type="project" value="UniProtKB-ARBA"/>
</dbReference>
<evidence type="ECO:0000256" key="3">
    <source>
        <dbReference type="SAM" id="MobiDB-lite"/>
    </source>
</evidence>
<feature type="domain" description="C2H2-type" evidence="5">
    <location>
        <begin position="383"/>
        <end position="410"/>
    </location>
</feature>
<dbReference type="InterPro" id="IPR051095">
    <property type="entry name" value="Dros_DevTransReg"/>
</dbReference>
<evidence type="ECO:0000313" key="6">
    <source>
        <dbReference type="EMBL" id="CAD7281549.1"/>
    </source>
</evidence>
<evidence type="ECO:0008006" key="8">
    <source>
        <dbReference type="Google" id="ProtNLM"/>
    </source>
</evidence>
<dbReference type="GO" id="GO:0035167">
    <property type="term" value="P:larval lymph gland hemopoiesis"/>
    <property type="evidence" value="ECO:0007669"/>
    <property type="project" value="UniProtKB-ARBA"/>
</dbReference>
<dbReference type="GO" id="GO:0008406">
    <property type="term" value="P:gonad development"/>
    <property type="evidence" value="ECO:0007669"/>
    <property type="project" value="UniProtKB-ARBA"/>
</dbReference>
<dbReference type="InterPro" id="IPR036236">
    <property type="entry name" value="Znf_C2H2_sf"/>
</dbReference>
<dbReference type="GO" id="GO:0048813">
    <property type="term" value="P:dendrite morphogenesis"/>
    <property type="evidence" value="ECO:0007669"/>
    <property type="project" value="UniProtKB-ARBA"/>
</dbReference>
<evidence type="ECO:0000256" key="2">
    <source>
        <dbReference type="PROSITE-ProRule" id="PRU00042"/>
    </source>
</evidence>
<feature type="domain" description="C2H2-type" evidence="5">
    <location>
        <begin position="409"/>
        <end position="437"/>
    </location>
</feature>
<dbReference type="SUPFAM" id="SSF54695">
    <property type="entry name" value="POZ domain"/>
    <property type="match status" value="1"/>
</dbReference>
<dbReference type="Gene3D" id="3.30.160.60">
    <property type="entry name" value="Classic Zinc Finger"/>
    <property type="match status" value="1"/>
</dbReference>
<dbReference type="GO" id="GO:0045476">
    <property type="term" value="P:nurse cell apoptotic process"/>
    <property type="evidence" value="ECO:0007669"/>
    <property type="project" value="UniProtKB-ARBA"/>
</dbReference>
<dbReference type="InterPro" id="IPR011333">
    <property type="entry name" value="SKP1/BTB/POZ_sf"/>
</dbReference>
<evidence type="ECO:0000256" key="1">
    <source>
        <dbReference type="ARBA" id="ARBA00023242"/>
    </source>
</evidence>
<evidence type="ECO:0000259" key="5">
    <source>
        <dbReference type="PROSITE" id="PS50157"/>
    </source>
</evidence>
<dbReference type="Pfam" id="PF00096">
    <property type="entry name" value="zf-C2H2"/>
    <property type="match status" value="1"/>
</dbReference>
<feature type="compositionally biased region" description="Polar residues" evidence="3">
    <location>
        <begin position="366"/>
        <end position="377"/>
    </location>
</feature>
<dbReference type="GO" id="GO:0016199">
    <property type="term" value="P:axon midline choice point recognition"/>
    <property type="evidence" value="ECO:0007669"/>
    <property type="project" value="UniProtKB-ARBA"/>
</dbReference>
<dbReference type="SUPFAM" id="SSF57667">
    <property type="entry name" value="beta-beta-alpha zinc fingers"/>
    <property type="match status" value="1"/>
</dbReference>
<accession>A0A7R9BW23</accession>
<dbReference type="Pfam" id="PF00651">
    <property type="entry name" value="BTB"/>
    <property type="match status" value="1"/>
</dbReference>
<dbReference type="PROSITE" id="PS50157">
    <property type="entry name" value="ZINC_FINGER_C2H2_2"/>
    <property type="match status" value="2"/>
</dbReference>
<dbReference type="PROSITE" id="PS00028">
    <property type="entry name" value="ZINC_FINGER_C2H2_1"/>
    <property type="match status" value="2"/>
</dbReference>
<dbReference type="OrthoDB" id="10261408at2759"/>
<dbReference type="GO" id="GO:0007526">
    <property type="term" value="P:larval somatic muscle development"/>
    <property type="evidence" value="ECO:0007669"/>
    <property type="project" value="UniProtKB-ARBA"/>
</dbReference>
<keyword evidence="7" id="KW-1185">Reference proteome</keyword>
<feature type="compositionally biased region" description="Low complexity" evidence="3">
    <location>
        <begin position="10"/>
        <end position="21"/>
    </location>
</feature>
<evidence type="ECO:0000313" key="7">
    <source>
        <dbReference type="Proteomes" id="UP000678499"/>
    </source>
</evidence>
<dbReference type="CDD" id="cd18315">
    <property type="entry name" value="BTB_POZ_BAB-like"/>
    <property type="match status" value="1"/>
</dbReference>
<dbReference type="SMART" id="SM00355">
    <property type="entry name" value="ZnF_C2H2"/>
    <property type="match status" value="2"/>
</dbReference>
<keyword evidence="2" id="KW-0862">Zinc</keyword>
<dbReference type="Gene3D" id="3.30.710.10">
    <property type="entry name" value="Potassium Channel Kv1.1, Chain A"/>
    <property type="match status" value="1"/>
</dbReference>
<dbReference type="EMBL" id="CAJPEX010002967">
    <property type="protein sequence ID" value="CAG0921701.1"/>
    <property type="molecule type" value="Genomic_DNA"/>
</dbReference>
<keyword evidence="2" id="KW-0479">Metal-binding</keyword>
<dbReference type="SMART" id="SM00225">
    <property type="entry name" value="BTB"/>
    <property type="match status" value="1"/>
</dbReference>
<feature type="region of interest" description="Disordered" evidence="3">
    <location>
        <begin position="349"/>
        <end position="383"/>
    </location>
</feature>
<dbReference type="PANTHER" id="PTHR23110:SF106">
    <property type="entry name" value="FI01104P"/>
    <property type="match status" value="1"/>
</dbReference>
<organism evidence="6">
    <name type="scientific">Notodromas monacha</name>
    <dbReference type="NCBI Taxonomy" id="399045"/>
    <lineage>
        <taxon>Eukaryota</taxon>
        <taxon>Metazoa</taxon>
        <taxon>Ecdysozoa</taxon>
        <taxon>Arthropoda</taxon>
        <taxon>Crustacea</taxon>
        <taxon>Oligostraca</taxon>
        <taxon>Ostracoda</taxon>
        <taxon>Podocopa</taxon>
        <taxon>Podocopida</taxon>
        <taxon>Cypridocopina</taxon>
        <taxon>Cypridoidea</taxon>
        <taxon>Cyprididae</taxon>
        <taxon>Notodromas</taxon>
    </lineage>
</organism>
<keyword evidence="2" id="KW-0863">Zinc-finger</keyword>
<dbReference type="InterPro" id="IPR000210">
    <property type="entry name" value="BTB/POZ_dom"/>
</dbReference>